<dbReference type="HOGENOM" id="CLU_1720966_0_0_10"/>
<proteinExistence type="predicted"/>
<dbReference type="OrthoDB" id="9895799at2"/>
<accession>A4CM89</accession>
<name>A4CM89_ROBBH</name>
<keyword evidence="2" id="KW-1185">Reference proteome</keyword>
<reference evidence="1 2" key="1">
    <citation type="journal article" date="2009" name="J. Bacteriol.">
        <title>Complete genome sequence of Robiginitalea biformata HTCC2501.</title>
        <authorList>
            <person name="Oh H.M."/>
            <person name="Giovannoni S.J."/>
            <person name="Lee K."/>
            <person name="Ferriera S."/>
            <person name="Johnson J."/>
            <person name="Cho J.C."/>
        </authorList>
    </citation>
    <scope>NUCLEOTIDE SEQUENCE [LARGE SCALE GENOMIC DNA]</scope>
    <source>
        <strain evidence="2">ATCC BAA-864 / HTCC2501 / KCTC 12146</strain>
    </source>
</reference>
<evidence type="ECO:0000313" key="1">
    <source>
        <dbReference type="EMBL" id="EAR14781.1"/>
    </source>
</evidence>
<sequence>MPQLQSFIKKPSRLLIILFAAACSLPFGCKEEKKAEPNPWTLAYAGQYLIREAGQTSRNVSQRYVLAAGGNAELHRLERPGRYGEYRLDTIVRGTWQAVEGRIDIALGEDADQLLETFTQELRPVPTDSLAIDTLWVNGEQPGRTLELLIRF</sequence>
<dbReference type="KEGG" id="rbi:RB2501_10662"/>
<dbReference type="RefSeq" id="WP_015754102.1">
    <property type="nucleotide sequence ID" value="NC_013222.1"/>
</dbReference>
<dbReference type="EMBL" id="CP001712">
    <property type="protein sequence ID" value="EAR14781.1"/>
    <property type="molecule type" value="Genomic_DNA"/>
</dbReference>
<dbReference type="Proteomes" id="UP000009049">
    <property type="component" value="Chromosome"/>
</dbReference>
<gene>
    <name evidence="1" type="ordered locus">RB2501_10662</name>
</gene>
<evidence type="ECO:0000313" key="2">
    <source>
        <dbReference type="Proteomes" id="UP000009049"/>
    </source>
</evidence>
<organism evidence="1 2">
    <name type="scientific">Robiginitalea biformata (strain ATCC BAA-864 / DSM 15991 / KCTC 12146 / HTCC2501)</name>
    <dbReference type="NCBI Taxonomy" id="313596"/>
    <lineage>
        <taxon>Bacteria</taxon>
        <taxon>Pseudomonadati</taxon>
        <taxon>Bacteroidota</taxon>
        <taxon>Flavobacteriia</taxon>
        <taxon>Flavobacteriales</taxon>
        <taxon>Flavobacteriaceae</taxon>
        <taxon>Robiginitalea</taxon>
    </lineage>
</organism>
<dbReference type="AlphaFoldDB" id="A4CM89"/>
<dbReference type="STRING" id="313596.RB2501_10662"/>
<protein>
    <submittedName>
        <fullName evidence="1">Uncharacterized protein</fullName>
    </submittedName>
</protein>